<keyword evidence="3" id="KW-1185">Reference proteome</keyword>
<organism evidence="2 3">
    <name type="scientific">Halalkalibacter okhensis</name>
    <dbReference type="NCBI Taxonomy" id="333138"/>
    <lineage>
        <taxon>Bacteria</taxon>
        <taxon>Bacillati</taxon>
        <taxon>Bacillota</taxon>
        <taxon>Bacilli</taxon>
        <taxon>Bacillales</taxon>
        <taxon>Bacillaceae</taxon>
        <taxon>Halalkalibacter</taxon>
    </lineage>
</organism>
<feature type="transmembrane region" description="Helical" evidence="1">
    <location>
        <begin position="6"/>
        <end position="26"/>
    </location>
</feature>
<protein>
    <submittedName>
        <fullName evidence="2">Uncharacterized protein</fullName>
    </submittedName>
</protein>
<keyword evidence="1" id="KW-0472">Membrane</keyword>
<keyword evidence="1" id="KW-0812">Transmembrane</keyword>
<dbReference type="RefSeq" id="WP_034631754.1">
    <property type="nucleotide sequence ID" value="NZ_JRJU01000028.1"/>
</dbReference>
<gene>
    <name evidence="2" type="ORF">LQ50_18745</name>
</gene>
<dbReference type="Proteomes" id="UP000030832">
    <property type="component" value="Unassembled WGS sequence"/>
</dbReference>
<evidence type="ECO:0000256" key="1">
    <source>
        <dbReference type="SAM" id="Phobius"/>
    </source>
</evidence>
<evidence type="ECO:0000313" key="3">
    <source>
        <dbReference type="Proteomes" id="UP000030832"/>
    </source>
</evidence>
<name>A0A0B0IDF1_9BACI</name>
<evidence type="ECO:0000313" key="2">
    <source>
        <dbReference type="EMBL" id="KHF38867.1"/>
    </source>
</evidence>
<sequence length="176" mass="20534">MIVTFILYLLVFILIGIALTILRIQIKARNELQSLKEQIEKVSSHSSEFTEYIQTRLIDEKKAHLLVLMYDIRDAVSKQKNDIHANLIINTPRHHNLSNAELAKMFSAEQIGTIQQFWASYTRYLHSHWIDHDGKVKTIFRGNKDATNSELFRLHHSSNLLVKQFDQLLTELNYSS</sequence>
<dbReference type="OrthoDB" id="2971021at2"/>
<comment type="caution">
    <text evidence="2">The sequence shown here is derived from an EMBL/GenBank/DDBJ whole genome shotgun (WGS) entry which is preliminary data.</text>
</comment>
<dbReference type="STRING" id="333138.LQ50_18745"/>
<reference evidence="2 3" key="1">
    <citation type="submission" date="2014-09" db="EMBL/GenBank/DDBJ databases">
        <title>Genome sequencing and annotation of Bacillus Okhensis strain Kh10-101T.</title>
        <authorList>
            <person name="Prakash J.S."/>
        </authorList>
    </citation>
    <scope>NUCLEOTIDE SEQUENCE [LARGE SCALE GENOMIC DNA]</scope>
    <source>
        <strain evidence="3">Kh10-101T</strain>
    </source>
</reference>
<proteinExistence type="predicted"/>
<keyword evidence="1" id="KW-1133">Transmembrane helix</keyword>
<dbReference type="EMBL" id="JRJU01000028">
    <property type="protein sequence ID" value="KHF38867.1"/>
    <property type="molecule type" value="Genomic_DNA"/>
</dbReference>
<accession>A0A0B0IDF1</accession>
<dbReference type="eggNOG" id="ENOG502ZNC7">
    <property type="taxonomic scope" value="Bacteria"/>
</dbReference>
<dbReference type="AlphaFoldDB" id="A0A0B0IDF1"/>